<comment type="catalytic activity">
    <reaction evidence="8 10">
        <text>L-aspartyl-tRNA(Asn) + L-glutamine + ATP + H2O = L-asparaginyl-tRNA(Asn) + L-glutamate + ADP + phosphate + 2 H(+)</text>
        <dbReference type="Rhea" id="RHEA:14513"/>
        <dbReference type="Rhea" id="RHEA-COMP:9674"/>
        <dbReference type="Rhea" id="RHEA-COMP:9677"/>
        <dbReference type="ChEBI" id="CHEBI:15377"/>
        <dbReference type="ChEBI" id="CHEBI:15378"/>
        <dbReference type="ChEBI" id="CHEBI:29985"/>
        <dbReference type="ChEBI" id="CHEBI:30616"/>
        <dbReference type="ChEBI" id="CHEBI:43474"/>
        <dbReference type="ChEBI" id="CHEBI:58359"/>
        <dbReference type="ChEBI" id="CHEBI:78515"/>
        <dbReference type="ChEBI" id="CHEBI:78516"/>
        <dbReference type="ChEBI" id="CHEBI:456216"/>
    </reaction>
</comment>
<protein>
    <recommendedName>
        <fullName evidence="10">Aspartyl/glutamyl-tRNA(Asn/Gln) amidotransferase subunit B</fullName>
        <shortName evidence="10">Asp/Glu-ADT subunit B</shortName>
        <ecNumber evidence="10">6.3.5.-</ecNumber>
    </recommendedName>
</protein>
<dbReference type="SUPFAM" id="SSF89095">
    <property type="entry name" value="GatB/YqeY motif"/>
    <property type="match status" value="1"/>
</dbReference>
<keyword evidence="4 10" id="KW-0547">Nucleotide-binding</keyword>
<dbReference type="InterPro" id="IPR023168">
    <property type="entry name" value="GatB_Yqey_C_2"/>
</dbReference>
<dbReference type="GO" id="GO:0050567">
    <property type="term" value="F:glutaminyl-tRNA synthase (glutamine-hydrolyzing) activity"/>
    <property type="evidence" value="ECO:0007669"/>
    <property type="project" value="UniProtKB-UniRule"/>
</dbReference>
<evidence type="ECO:0000256" key="2">
    <source>
        <dbReference type="ARBA" id="ARBA00011123"/>
    </source>
</evidence>
<dbReference type="InterPro" id="IPR006075">
    <property type="entry name" value="Asn/Gln-tRNA_Trfase_suB/E_cat"/>
</dbReference>
<accession>A0A2M7QBL1</accession>
<evidence type="ECO:0000256" key="10">
    <source>
        <dbReference type="HAMAP-Rule" id="MF_00121"/>
    </source>
</evidence>
<evidence type="ECO:0000313" key="14">
    <source>
        <dbReference type="Proteomes" id="UP000230973"/>
    </source>
</evidence>
<evidence type="ECO:0000256" key="1">
    <source>
        <dbReference type="ARBA" id="ARBA00005306"/>
    </source>
</evidence>
<keyword evidence="6 10" id="KW-0648">Protein biosynthesis</keyword>
<dbReference type="NCBIfam" id="NF004012">
    <property type="entry name" value="PRK05477.1-2"/>
    <property type="match status" value="1"/>
</dbReference>
<organism evidence="13 14">
    <name type="scientific">Candidatus Uhrbacteria bacterium CG_4_10_14_0_8_um_filter_58_22</name>
    <dbReference type="NCBI Taxonomy" id="1975029"/>
    <lineage>
        <taxon>Bacteria</taxon>
        <taxon>Candidatus Uhriibacteriota</taxon>
    </lineage>
</organism>
<evidence type="ECO:0000256" key="6">
    <source>
        <dbReference type="ARBA" id="ARBA00022917"/>
    </source>
</evidence>
<dbReference type="EMBL" id="PFLC01000015">
    <property type="protein sequence ID" value="PIY63133.1"/>
    <property type="molecule type" value="Genomic_DNA"/>
</dbReference>
<evidence type="ECO:0000256" key="4">
    <source>
        <dbReference type="ARBA" id="ARBA00022741"/>
    </source>
</evidence>
<dbReference type="SUPFAM" id="SSF55931">
    <property type="entry name" value="Glutamine synthetase/guanido kinase"/>
    <property type="match status" value="1"/>
</dbReference>
<comment type="function">
    <text evidence="7 10">Allows the formation of correctly charged Asn-tRNA(Asn) or Gln-tRNA(Gln) through the transamidation of misacylated Asp-tRNA(Asn) or Glu-tRNA(Gln) in organisms which lack either or both of asparaginyl-tRNA or glutaminyl-tRNA synthetases. The reaction takes place in the presence of glutamine and ATP through an activated phospho-Asp-tRNA(Asn) or phospho-Glu-tRNA(Gln).</text>
</comment>
<dbReference type="GO" id="GO:0005524">
    <property type="term" value="F:ATP binding"/>
    <property type="evidence" value="ECO:0007669"/>
    <property type="project" value="UniProtKB-KW"/>
</dbReference>
<comment type="subunit">
    <text evidence="2 10">Heterotrimer of A, B and C subunits.</text>
</comment>
<comment type="similarity">
    <text evidence="1 10">Belongs to the GatB/GatE family. GatB subfamily.</text>
</comment>
<feature type="region of interest" description="Disordered" evidence="11">
    <location>
        <begin position="279"/>
        <end position="302"/>
    </location>
</feature>
<dbReference type="InterPro" id="IPR018027">
    <property type="entry name" value="Asn/Gln_amidotransferase"/>
</dbReference>
<name>A0A2M7QBL1_9BACT</name>
<evidence type="ECO:0000256" key="11">
    <source>
        <dbReference type="SAM" id="MobiDB-lite"/>
    </source>
</evidence>
<dbReference type="Pfam" id="PF02934">
    <property type="entry name" value="GatB_N"/>
    <property type="match status" value="1"/>
</dbReference>
<dbReference type="Proteomes" id="UP000230973">
    <property type="component" value="Unassembled WGS sequence"/>
</dbReference>
<proteinExistence type="inferred from homology"/>
<gene>
    <name evidence="10" type="primary">gatB</name>
    <name evidence="13" type="ORF">COY93_01230</name>
</gene>
<feature type="compositionally biased region" description="Basic and acidic residues" evidence="11">
    <location>
        <begin position="279"/>
        <end position="290"/>
    </location>
</feature>
<dbReference type="SMART" id="SM00845">
    <property type="entry name" value="GatB_Yqey"/>
    <property type="match status" value="1"/>
</dbReference>
<evidence type="ECO:0000256" key="5">
    <source>
        <dbReference type="ARBA" id="ARBA00022840"/>
    </source>
</evidence>
<dbReference type="Gene3D" id="1.10.10.410">
    <property type="match status" value="1"/>
</dbReference>
<dbReference type="PANTHER" id="PTHR11659">
    <property type="entry name" value="GLUTAMYL-TRNA GLN AMIDOTRANSFERASE SUBUNIT B MITOCHONDRIAL AND PROKARYOTIC PET112-RELATED"/>
    <property type="match status" value="1"/>
</dbReference>
<feature type="domain" description="Asn/Gln amidotransferase" evidence="12">
    <location>
        <begin position="353"/>
        <end position="508"/>
    </location>
</feature>
<reference evidence="14" key="1">
    <citation type="submission" date="2017-09" db="EMBL/GenBank/DDBJ databases">
        <title>Depth-based differentiation of microbial function through sediment-hosted aquifers and enrichment of novel symbionts in the deep terrestrial subsurface.</title>
        <authorList>
            <person name="Probst A.J."/>
            <person name="Ladd B."/>
            <person name="Jarett J.K."/>
            <person name="Geller-Mcgrath D.E."/>
            <person name="Sieber C.M.K."/>
            <person name="Emerson J.B."/>
            <person name="Anantharaman K."/>
            <person name="Thomas B.C."/>
            <person name="Malmstrom R."/>
            <person name="Stieglmeier M."/>
            <person name="Klingl A."/>
            <person name="Woyke T."/>
            <person name="Ryan C.M."/>
            <person name="Banfield J.F."/>
        </authorList>
    </citation>
    <scope>NUCLEOTIDE SEQUENCE [LARGE SCALE GENOMIC DNA]</scope>
</reference>
<dbReference type="InterPro" id="IPR003789">
    <property type="entry name" value="Asn/Gln_tRNA_amidoTrase-B-like"/>
</dbReference>
<comment type="caution">
    <text evidence="13">The sequence shown here is derived from an EMBL/GenBank/DDBJ whole genome shotgun (WGS) entry which is preliminary data.</text>
</comment>
<dbReference type="GO" id="GO:0070681">
    <property type="term" value="P:glutaminyl-tRNAGln biosynthesis via transamidation"/>
    <property type="evidence" value="ECO:0007669"/>
    <property type="project" value="TreeGrafter"/>
</dbReference>
<dbReference type="PROSITE" id="PS01234">
    <property type="entry name" value="GATB"/>
    <property type="match status" value="1"/>
</dbReference>
<dbReference type="GO" id="GO:0006412">
    <property type="term" value="P:translation"/>
    <property type="evidence" value="ECO:0007669"/>
    <property type="project" value="UniProtKB-UniRule"/>
</dbReference>
<dbReference type="AlphaFoldDB" id="A0A2M7QBL1"/>
<comment type="catalytic activity">
    <reaction evidence="9 10">
        <text>L-glutamyl-tRNA(Gln) + L-glutamine + ATP + H2O = L-glutaminyl-tRNA(Gln) + L-glutamate + ADP + phosphate + H(+)</text>
        <dbReference type="Rhea" id="RHEA:17521"/>
        <dbReference type="Rhea" id="RHEA-COMP:9681"/>
        <dbReference type="Rhea" id="RHEA-COMP:9684"/>
        <dbReference type="ChEBI" id="CHEBI:15377"/>
        <dbReference type="ChEBI" id="CHEBI:15378"/>
        <dbReference type="ChEBI" id="CHEBI:29985"/>
        <dbReference type="ChEBI" id="CHEBI:30616"/>
        <dbReference type="ChEBI" id="CHEBI:43474"/>
        <dbReference type="ChEBI" id="CHEBI:58359"/>
        <dbReference type="ChEBI" id="CHEBI:78520"/>
        <dbReference type="ChEBI" id="CHEBI:78521"/>
        <dbReference type="ChEBI" id="CHEBI:456216"/>
    </reaction>
</comment>
<dbReference type="GO" id="GO:0050566">
    <property type="term" value="F:asparaginyl-tRNA synthase (glutamine-hydrolyzing) activity"/>
    <property type="evidence" value="ECO:0007669"/>
    <property type="project" value="RHEA"/>
</dbReference>
<dbReference type="GO" id="GO:0016740">
    <property type="term" value="F:transferase activity"/>
    <property type="evidence" value="ECO:0007669"/>
    <property type="project" value="UniProtKB-KW"/>
</dbReference>
<dbReference type="InterPro" id="IPR017959">
    <property type="entry name" value="Asn/Gln-tRNA_amidoTrfase_suB/E"/>
</dbReference>
<dbReference type="NCBIfam" id="NF004014">
    <property type="entry name" value="PRK05477.1-4"/>
    <property type="match status" value="1"/>
</dbReference>
<evidence type="ECO:0000313" key="13">
    <source>
        <dbReference type="EMBL" id="PIY63133.1"/>
    </source>
</evidence>
<dbReference type="EC" id="6.3.5.-" evidence="10"/>
<dbReference type="PANTHER" id="PTHR11659:SF0">
    <property type="entry name" value="GLUTAMYL-TRNA(GLN) AMIDOTRANSFERASE SUBUNIT B, MITOCHONDRIAL"/>
    <property type="match status" value="1"/>
</dbReference>
<keyword evidence="13" id="KW-0808">Transferase</keyword>
<evidence type="ECO:0000256" key="3">
    <source>
        <dbReference type="ARBA" id="ARBA00022598"/>
    </source>
</evidence>
<dbReference type="InterPro" id="IPR017958">
    <property type="entry name" value="Gln-tRNA_amidoTrfase_suB_CS"/>
</dbReference>
<keyword evidence="5 10" id="KW-0067">ATP-binding</keyword>
<evidence type="ECO:0000256" key="7">
    <source>
        <dbReference type="ARBA" id="ARBA00024799"/>
    </source>
</evidence>
<evidence type="ECO:0000256" key="9">
    <source>
        <dbReference type="ARBA" id="ARBA00047913"/>
    </source>
</evidence>
<dbReference type="Pfam" id="PF02637">
    <property type="entry name" value="GatB_Yqey"/>
    <property type="match status" value="1"/>
</dbReference>
<keyword evidence="3 10" id="KW-0436">Ligase</keyword>
<evidence type="ECO:0000259" key="12">
    <source>
        <dbReference type="SMART" id="SM00845"/>
    </source>
</evidence>
<sequence>MRLEPVIGLEIHVQLKTESKMFCSCPNCGDLEAPNVNICPTCTGQPGTLPNINARAVEMGMLISYALGGEVAGISKFDRKNYFYPDLPKGYQISQFDLPVSQHGKLSIRLNEGRDGEREFTVGITRLHLEEDAAKLLHVDGGDGKSSLVDFNRAGTPLAEIVTEPDLRSPEEAKAFLQELRLIMRYLDVSDADMEKGQLRCDANISLREVPEDPKNENWSTQLNPKTEIKNLNSFRSVERALEFEIKRQTKLWLDGQIPSILATRGWDDARGVTVEQRTKEESSDYRYFPEPDLPPMDLTDTRDRLSRTVPELPEARRRRFVEQYGLTLADARTFCDQPDLADYAERVFSELDAWAASVQSAGGQALTPERAAKLVSGWVLTKLNGVLSAHKLSLETMKAGPENMAELLTMIHNSQVTGTNALLILEEMVLSGADPSQVMEEKVLGQMENLDELREAAKQAIADNPKPVEDWCGGKTTAVQFLVGQVMKATRGKAPPEEARRILEEELSKL</sequence>
<evidence type="ECO:0000256" key="8">
    <source>
        <dbReference type="ARBA" id="ARBA00047380"/>
    </source>
</evidence>
<dbReference type="HAMAP" id="MF_00121">
    <property type="entry name" value="GatB"/>
    <property type="match status" value="1"/>
</dbReference>
<dbReference type="NCBIfam" id="TIGR00133">
    <property type="entry name" value="gatB"/>
    <property type="match status" value="1"/>
</dbReference>
<dbReference type="FunFam" id="1.10.10.410:FF:000001">
    <property type="entry name" value="Aspartyl/glutamyl-tRNA(Asn/Gln) amidotransferase subunit B"/>
    <property type="match status" value="1"/>
</dbReference>
<dbReference type="InterPro" id="IPR004413">
    <property type="entry name" value="GatB"/>
</dbReference>
<dbReference type="InterPro" id="IPR014746">
    <property type="entry name" value="Gln_synth/guanido_kin_cat_dom"/>
</dbReference>